<dbReference type="Gene3D" id="1.10.10.10">
    <property type="entry name" value="Winged helix-like DNA-binding domain superfamily/Winged helix DNA-binding domain"/>
    <property type="match status" value="1"/>
</dbReference>
<keyword evidence="2" id="KW-0805">Transcription regulation</keyword>
<dbReference type="InterPro" id="IPR000847">
    <property type="entry name" value="LysR_HTH_N"/>
</dbReference>
<dbReference type="PANTHER" id="PTHR30537:SF1">
    <property type="entry name" value="HTH-TYPE TRANSCRIPTIONAL REGULATOR PGRR"/>
    <property type="match status" value="1"/>
</dbReference>
<evidence type="ECO:0000256" key="2">
    <source>
        <dbReference type="ARBA" id="ARBA00023015"/>
    </source>
</evidence>
<dbReference type="PROSITE" id="PS50931">
    <property type="entry name" value="HTH_LYSR"/>
    <property type="match status" value="1"/>
</dbReference>
<dbReference type="InterPro" id="IPR036390">
    <property type="entry name" value="WH_DNA-bd_sf"/>
</dbReference>
<dbReference type="PRINTS" id="PR00039">
    <property type="entry name" value="HTHLYSR"/>
</dbReference>
<dbReference type="CDD" id="cd08474">
    <property type="entry name" value="PBP2_CrgA_like_5"/>
    <property type="match status" value="1"/>
</dbReference>
<dbReference type="Pfam" id="PF00126">
    <property type="entry name" value="HTH_1"/>
    <property type="match status" value="1"/>
</dbReference>
<evidence type="ECO:0000259" key="5">
    <source>
        <dbReference type="PROSITE" id="PS50931"/>
    </source>
</evidence>
<comment type="similarity">
    <text evidence="1">Belongs to the LysR transcriptional regulatory family.</text>
</comment>
<dbReference type="Gene3D" id="3.40.190.290">
    <property type="match status" value="1"/>
</dbReference>
<name>A0A1H9WCW1_9GAMM</name>
<reference evidence="7" key="1">
    <citation type="submission" date="2016-10" db="EMBL/GenBank/DDBJ databases">
        <authorList>
            <person name="Varghese N."/>
            <person name="Submissions S."/>
        </authorList>
    </citation>
    <scope>NUCLEOTIDE SEQUENCE [LARGE SCALE GENOMIC DNA]</scope>
    <source>
        <strain evidence="7">CGMCC 1.6495</strain>
    </source>
</reference>
<gene>
    <name evidence="6" type="ORF">SAMN04487958_1149</name>
</gene>
<dbReference type="Proteomes" id="UP000198505">
    <property type="component" value="Unassembled WGS sequence"/>
</dbReference>
<dbReference type="STRING" id="416874.SAMN04487958_1149"/>
<keyword evidence="3 6" id="KW-0238">DNA-binding</keyword>
<accession>A0A1H9WCW1</accession>
<evidence type="ECO:0000313" key="6">
    <source>
        <dbReference type="EMBL" id="SES31631.1"/>
    </source>
</evidence>
<keyword evidence="7" id="KW-1185">Reference proteome</keyword>
<proteinExistence type="inferred from homology"/>
<evidence type="ECO:0000313" key="7">
    <source>
        <dbReference type="Proteomes" id="UP000198505"/>
    </source>
</evidence>
<feature type="domain" description="HTH lysR-type" evidence="5">
    <location>
        <begin position="1"/>
        <end position="61"/>
    </location>
</feature>
<dbReference type="SUPFAM" id="SSF53850">
    <property type="entry name" value="Periplasmic binding protein-like II"/>
    <property type="match status" value="1"/>
</dbReference>
<protein>
    <submittedName>
        <fullName evidence="6">DNA-binding transcriptional regulator, LysR family</fullName>
    </submittedName>
</protein>
<dbReference type="Pfam" id="PF03466">
    <property type="entry name" value="LysR_substrate"/>
    <property type="match status" value="1"/>
</dbReference>
<dbReference type="AlphaFoldDB" id="A0A1H9WCW1"/>
<dbReference type="EMBL" id="FOGS01000014">
    <property type="protein sequence ID" value="SES31631.1"/>
    <property type="molecule type" value="Genomic_DNA"/>
</dbReference>
<sequence>MRPSLLGDLEIFRIIAAEGSFTRAAKRLGVTQSALSQTLKRLEEDIGIRLLARTTRSVSPTHAGARLLTKLSPALDELTNEIELLASLRDEPIGTVRVSAGKHAADTILWPALSSLIRQHPGIDVEVSVENDFVDLIAGRFDAGIRLGERLENDMVALPIGLQMRVAVVAAPSYLSQHGTPKQPSELSQHACISFRNRSGELSPWDFEKDGRSLTVKPGRGPIFNDSDLMVAAAAEGYGVAYILEDIVSRQIASGALVRVLEEWCEPFAGYYLYYPSRRQQTSAFTHFKNALRDVVSLS</sequence>
<dbReference type="InterPro" id="IPR036388">
    <property type="entry name" value="WH-like_DNA-bd_sf"/>
</dbReference>
<dbReference type="SUPFAM" id="SSF46785">
    <property type="entry name" value="Winged helix' DNA-binding domain"/>
    <property type="match status" value="1"/>
</dbReference>
<dbReference type="PANTHER" id="PTHR30537">
    <property type="entry name" value="HTH-TYPE TRANSCRIPTIONAL REGULATOR"/>
    <property type="match status" value="1"/>
</dbReference>
<evidence type="ECO:0000256" key="1">
    <source>
        <dbReference type="ARBA" id="ARBA00009437"/>
    </source>
</evidence>
<dbReference type="FunFam" id="1.10.10.10:FF:000001">
    <property type="entry name" value="LysR family transcriptional regulator"/>
    <property type="match status" value="1"/>
</dbReference>
<evidence type="ECO:0000256" key="3">
    <source>
        <dbReference type="ARBA" id="ARBA00023125"/>
    </source>
</evidence>
<organism evidence="6 7">
    <name type="scientific">Vreelandella subterranea</name>
    <dbReference type="NCBI Taxonomy" id="416874"/>
    <lineage>
        <taxon>Bacteria</taxon>
        <taxon>Pseudomonadati</taxon>
        <taxon>Pseudomonadota</taxon>
        <taxon>Gammaproteobacteria</taxon>
        <taxon>Oceanospirillales</taxon>
        <taxon>Halomonadaceae</taxon>
        <taxon>Vreelandella</taxon>
    </lineage>
</organism>
<keyword evidence="4" id="KW-0804">Transcription</keyword>
<dbReference type="GO" id="GO:0043565">
    <property type="term" value="F:sequence-specific DNA binding"/>
    <property type="evidence" value="ECO:0007669"/>
    <property type="project" value="TreeGrafter"/>
</dbReference>
<evidence type="ECO:0000256" key="4">
    <source>
        <dbReference type="ARBA" id="ARBA00023163"/>
    </source>
</evidence>
<dbReference type="GO" id="GO:0006351">
    <property type="term" value="P:DNA-templated transcription"/>
    <property type="evidence" value="ECO:0007669"/>
    <property type="project" value="TreeGrafter"/>
</dbReference>
<dbReference type="InterPro" id="IPR005119">
    <property type="entry name" value="LysR_subst-bd"/>
</dbReference>
<dbReference type="InterPro" id="IPR058163">
    <property type="entry name" value="LysR-type_TF_proteobact-type"/>
</dbReference>
<dbReference type="GO" id="GO:0003700">
    <property type="term" value="F:DNA-binding transcription factor activity"/>
    <property type="evidence" value="ECO:0007669"/>
    <property type="project" value="InterPro"/>
</dbReference>
<dbReference type="RefSeq" id="WP_092829772.1">
    <property type="nucleotide sequence ID" value="NZ_FOGS01000014.1"/>
</dbReference>